<comment type="caution">
    <text evidence="1">The sequence shown here is derived from an EMBL/GenBank/DDBJ whole genome shotgun (WGS) entry which is preliminary data.</text>
</comment>
<dbReference type="OrthoDB" id="1842620at2759"/>
<dbReference type="Proteomes" id="UP000655225">
    <property type="component" value="Unassembled WGS sequence"/>
</dbReference>
<sequence length="65" mass="6975">MKEKLSLICGYSFTTHPSAFASISLGRSKWNGNVGSSGIVVRVETPLSNFGRPSFSIQLNSGIEL</sequence>
<keyword evidence="2" id="KW-1185">Reference proteome</keyword>
<gene>
    <name evidence="1" type="ORF">HHK36_003632</name>
</gene>
<evidence type="ECO:0000313" key="1">
    <source>
        <dbReference type="EMBL" id="KAF8411093.1"/>
    </source>
</evidence>
<dbReference type="EMBL" id="JABCRI010000002">
    <property type="protein sequence ID" value="KAF8411093.1"/>
    <property type="molecule type" value="Genomic_DNA"/>
</dbReference>
<evidence type="ECO:0000313" key="2">
    <source>
        <dbReference type="Proteomes" id="UP000655225"/>
    </source>
</evidence>
<name>A0A835DP58_TETSI</name>
<reference evidence="1 2" key="1">
    <citation type="submission" date="2020-04" db="EMBL/GenBank/DDBJ databases">
        <title>Plant Genome Project.</title>
        <authorList>
            <person name="Zhang R.-G."/>
        </authorList>
    </citation>
    <scope>NUCLEOTIDE SEQUENCE [LARGE SCALE GENOMIC DNA]</scope>
    <source>
        <strain evidence="1">YNK0</strain>
        <tissue evidence="1">Leaf</tissue>
    </source>
</reference>
<dbReference type="PANTHER" id="PTHR34541">
    <property type="entry name" value="OS01G0729900 PROTEIN"/>
    <property type="match status" value="1"/>
</dbReference>
<dbReference type="OMA" id="MVSVCPT"/>
<proteinExistence type="predicted"/>
<dbReference type="PANTHER" id="PTHR34541:SF2">
    <property type="entry name" value="OS01G0729900 PROTEIN"/>
    <property type="match status" value="1"/>
</dbReference>
<dbReference type="AlphaFoldDB" id="A0A835DP58"/>
<accession>A0A835DP58</accession>
<organism evidence="1 2">
    <name type="scientific">Tetracentron sinense</name>
    <name type="common">Spur-leaf</name>
    <dbReference type="NCBI Taxonomy" id="13715"/>
    <lineage>
        <taxon>Eukaryota</taxon>
        <taxon>Viridiplantae</taxon>
        <taxon>Streptophyta</taxon>
        <taxon>Embryophyta</taxon>
        <taxon>Tracheophyta</taxon>
        <taxon>Spermatophyta</taxon>
        <taxon>Magnoliopsida</taxon>
        <taxon>Trochodendrales</taxon>
        <taxon>Trochodendraceae</taxon>
        <taxon>Tetracentron</taxon>
    </lineage>
</organism>
<protein>
    <submittedName>
        <fullName evidence="1">Uncharacterized protein</fullName>
    </submittedName>
</protein>